<feature type="compositionally biased region" description="Polar residues" evidence="1">
    <location>
        <begin position="561"/>
        <end position="573"/>
    </location>
</feature>
<reference evidence="2 3" key="1">
    <citation type="journal article" date="2018" name="Front. Microbiol.">
        <title>Prospects for Fungal Bioremediation of Acidic Radioactive Waste Sites: Characterization and Genome Sequence of Rhodotorula taiwanensis MD1149.</title>
        <authorList>
            <person name="Tkavc R."/>
            <person name="Matrosova V.Y."/>
            <person name="Grichenko O.E."/>
            <person name="Gostincar C."/>
            <person name="Volpe R.P."/>
            <person name="Klimenkova P."/>
            <person name="Gaidamakova E.K."/>
            <person name="Zhou C.E."/>
            <person name="Stewart B.J."/>
            <person name="Lyman M.G."/>
            <person name="Malfatti S.A."/>
            <person name="Rubinfeld B."/>
            <person name="Courtot M."/>
            <person name="Singh J."/>
            <person name="Dalgard C.L."/>
            <person name="Hamilton T."/>
            <person name="Frey K.G."/>
            <person name="Gunde-Cimerman N."/>
            <person name="Dugan L."/>
            <person name="Daly M.J."/>
        </authorList>
    </citation>
    <scope>NUCLEOTIDE SEQUENCE [LARGE SCALE GENOMIC DNA]</scope>
    <source>
        <strain evidence="2 3">MD1149</strain>
    </source>
</reference>
<feature type="compositionally biased region" description="Low complexity" evidence="1">
    <location>
        <begin position="584"/>
        <end position="598"/>
    </location>
</feature>
<dbReference type="GO" id="GO:0005634">
    <property type="term" value="C:nucleus"/>
    <property type="evidence" value="ECO:0007669"/>
    <property type="project" value="TreeGrafter"/>
</dbReference>
<organism evidence="2 3">
    <name type="scientific">Rhodotorula taiwanensis</name>
    <dbReference type="NCBI Taxonomy" id="741276"/>
    <lineage>
        <taxon>Eukaryota</taxon>
        <taxon>Fungi</taxon>
        <taxon>Dikarya</taxon>
        <taxon>Basidiomycota</taxon>
        <taxon>Pucciniomycotina</taxon>
        <taxon>Microbotryomycetes</taxon>
        <taxon>Sporidiobolales</taxon>
        <taxon>Sporidiobolaceae</taxon>
        <taxon>Rhodotorula</taxon>
    </lineage>
</organism>
<gene>
    <name evidence="2" type="ORF">BMF94_5341</name>
</gene>
<dbReference type="Pfam" id="PF08613">
    <property type="entry name" value="Cyclin"/>
    <property type="match status" value="1"/>
</dbReference>
<dbReference type="STRING" id="741276.A0A2S5B4G0"/>
<protein>
    <recommendedName>
        <fullName evidence="4">Cyclin N-terminal domain-containing protein</fullName>
    </recommendedName>
</protein>
<dbReference type="InterPro" id="IPR036915">
    <property type="entry name" value="Cyclin-like_sf"/>
</dbReference>
<name>A0A2S5B4G0_9BASI</name>
<dbReference type="AlphaFoldDB" id="A0A2S5B4G0"/>
<dbReference type="PANTHER" id="PTHR15615:SF27">
    <property type="entry name" value="PHO85 CYCLIN CLG1"/>
    <property type="match status" value="1"/>
</dbReference>
<dbReference type="GO" id="GO:0016538">
    <property type="term" value="F:cyclin-dependent protein serine/threonine kinase regulator activity"/>
    <property type="evidence" value="ECO:0007669"/>
    <property type="project" value="TreeGrafter"/>
</dbReference>
<feature type="region of interest" description="Disordered" evidence="1">
    <location>
        <begin position="194"/>
        <end position="226"/>
    </location>
</feature>
<accession>A0A2S5B4G0</accession>
<dbReference type="GO" id="GO:0000307">
    <property type="term" value="C:cyclin-dependent protein kinase holoenzyme complex"/>
    <property type="evidence" value="ECO:0007669"/>
    <property type="project" value="TreeGrafter"/>
</dbReference>
<evidence type="ECO:0008006" key="4">
    <source>
        <dbReference type="Google" id="ProtNLM"/>
    </source>
</evidence>
<dbReference type="Gene3D" id="1.10.472.10">
    <property type="entry name" value="Cyclin-like"/>
    <property type="match status" value="1"/>
</dbReference>
<feature type="compositionally biased region" description="Low complexity" evidence="1">
    <location>
        <begin position="308"/>
        <end position="317"/>
    </location>
</feature>
<evidence type="ECO:0000313" key="2">
    <source>
        <dbReference type="EMBL" id="POY71646.1"/>
    </source>
</evidence>
<dbReference type="Proteomes" id="UP000237144">
    <property type="component" value="Unassembled WGS sequence"/>
</dbReference>
<dbReference type="OrthoDB" id="244495at2759"/>
<dbReference type="SUPFAM" id="SSF47954">
    <property type="entry name" value="Cyclin-like"/>
    <property type="match status" value="1"/>
</dbReference>
<keyword evidence="3" id="KW-1185">Reference proteome</keyword>
<dbReference type="GO" id="GO:0019901">
    <property type="term" value="F:protein kinase binding"/>
    <property type="evidence" value="ECO:0007669"/>
    <property type="project" value="InterPro"/>
</dbReference>
<comment type="caution">
    <text evidence="2">The sequence shown here is derived from an EMBL/GenBank/DDBJ whole genome shotgun (WGS) entry which is preliminary data.</text>
</comment>
<sequence length="659" mass="69976">MAVALAPLAPLDTSNAPPSPTLQPIAKAPSVSPLALFAAEMMSWLWFAPGRTKSGTDREGGDEVPEVAKLQVQPTERFVRFCQEVLSTTQVSVSVVLLALLFVSRLKQQNAIEGAPGSEYRLAVTGLMLANKCLDDQTYTAQTWSQVSSLELKPLVAGEVEFLRGLDWSLHVSEQDYNAWLRLLQGHVASRNARLGKTPPLRSSASFATPTRRPTHNKRPRMPSPPGVYSGLGLTASWPPFRAGSEEVAIADAGGESGRRTRRKLDMSISSHNGGSASPPLLSGVPLSAPAAASSAPLPMYGHLLPNSSSSRSSALRRSTKEPSLTSSLGKRTATDAFGRSTSAGTSAALGLPMSTDTAAMSRSWSAGMPVHPGHPSVFAPQQPSLVTSCNPAVGEWTCPPLQPFAFQHGGYVSAASSPLQSRPTSSSMPACPPALALPNHLHPGSGFSTLVDSFSPRYDPEHYKQLQEGRVELGYYALAAGQGVGRYHTMHPVPQESHLGGFVDPFARYPSVPMHPAYPVSMSAASSPIARASRRYSPPFAFYPGQAVPTRTQPAYALSPLSTRPPSLATTHSSDHRRVSGESASSPLGSTTSTPLSMYDPPAPAPFLQATTPLRAMAPYELPPMYAGFAPSLAHLHPTQQAYSAYSNAGMPGVYWRG</sequence>
<evidence type="ECO:0000313" key="3">
    <source>
        <dbReference type="Proteomes" id="UP000237144"/>
    </source>
</evidence>
<proteinExistence type="predicted"/>
<dbReference type="InterPro" id="IPR013922">
    <property type="entry name" value="Cyclin_PHO80-like"/>
</dbReference>
<dbReference type="CDD" id="cd20557">
    <property type="entry name" value="CYCLIN_ScPCL1-like"/>
    <property type="match status" value="1"/>
</dbReference>
<feature type="region of interest" description="Disordered" evidence="1">
    <location>
        <begin position="558"/>
        <end position="605"/>
    </location>
</feature>
<dbReference type="PANTHER" id="PTHR15615">
    <property type="match status" value="1"/>
</dbReference>
<evidence type="ECO:0000256" key="1">
    <source>
        <dbReference type="SAM" id="MobiDB-lite"/>
    </source>
</evidence>
<feature type="region of interest" description="Disordered" evidence="1">
    <location>
        <begin position="304"/>
        <end position="350"/>
    </location>
</feature>
<dbReference type="EMBL" id="PJQD01000075">
    <property type="protein sequence ID" value="POY71646.1"/>
    <property type="molecule type" value="Genomic_DNA"/>
</dbReference>